<keyword evidence="3" id="KW-1185">Reference proteome</keyword>
<dbReference type="OrthoDB" id="41532at2759"/>
<evidence type="ECO:0000313" key="2">
    <source>
        <dbReference type="EMBL" id="QSZ30733.1"/>
    </source>
</evidence>
<dbReference type="SUPFAM" id="SSF55729">
    <property type="entry name" value="Acyl-CoA N-acyltransferases (Nat)"/>
    <property type="match status" value="1"/>
</dbReference>
<dbReference type="EMBL" id="CP063406">
    <property type="protein sequence ID" value="QSZ30733.1"/>
    <property type="molecule type" value="Genomic_DNA"/>
</dbReference>
<organism evidence="2 3">
    <name type="scientific">Monilinia vaccinii-corymbosi</name>
    <dbReference type="NCBI Taxonomy" id="61207"/>
    <lineage>
        <taxon>Eukaryota</taxon>
        <taxon>Fungi</taxon>
        <taxon>Dikarya</taxon>
        <taxon>Ascomycota</taxon>
        <taxon>Pezizomycotina</taxon>
        <taxon>Leotiomycetes</taxon>
        <taxon>Helotiales</taxon>
        <taxon>Sclerotiniaceae</taxon>
        <taxon>Monilinia</taxon>
    </lineage>
</organism>
<evidence type="ECO:0000313" key="3">
    <source>
        <dbReference type="Proteomes" id="UP000672032"/>
    </source>
</evidence>
<dbReference type="Gene3D" id="3.40.630.30">
    <property type="match status" value="1"/>
</dbReference>
<evidence type="ECO:0000256" key="1">
    <source>
        <dbReference type="SAM" id="MobiDB-lite"/>
    </source>
</evidence>
<reference evidence="2" key="1">
    <citation type="submission" date="2020-10" db="EMBL/GenBank/DDBJ databases">
        <title>Genome Sequence of Monilinia vaccinii-corymbosi Sheds Light on Mummy Berry Disease Infection of Blueberry and Mating Type.</title>
        <authorList>
            <person name="Yow A.G."/>
            <person name="Zhang Y."/>
            <person name="Bansal K."/>
            <person name="Eacker S.M."/>
            <person name="Sullivan S."/>
            <person name="Liachko I."/>
            <person name="Cubeta M.A."/>
            <person name="Rollins J.A."/>
            <person name="Ashrafi H."/>
        </authorList>
    </citation>
    <scope>NUCLEOTIDE SEQUENCE</scope>
    <source>
        <strain evidence="2">RL-1</strain>
    </source>
</reference>
<feature type="region of interest" description="Disordered" evidence="1">
    <location>
        <begin position="1"/>
        <end position="36"/>
    </location>
</feature>
<dbReference type="Proteomes" id="UP000672032">
    <property type="component" value="Chromosome 2"/>
</dbReference>
<evidence type="ECO:0008006" key="4">
    <source>
        <dbReference type="Google" id="ProtNLM"/>
    </source>
</evidence>
<dbReference type="AlphaFoldDB" id="A0A8A3NYW6"/>
<gene>
    <name evidence="2" type="ORF">DSL72_000291</name>
</gene>
<accession>A0A8A3NYW6</accession>
<protein>
    <recommendedName>
        <fullName evidence="4">N-acetyltransferase domain-containing protein</fullName>
    </recommendedName>
</protein>
<name>A0A8A3NYW6_9HELO</name>
<dbReference type="InterPro" id="IPR016181">
    <property type="entry name" value="Acyl_CoA_acyltransferase"/>
</dbReference>
<proteinExistence type="predicted"/>
<sequence>MEEQEECELPKQTEGWEGFQEREKPDSSDESDGSEEQEPLRECVCILATQPHQFEQAHDMLTSLYHKVSVADFSKPRCGILIGHLIPRIAIFSNGVSAPYLDMRCLGLSLGCVALQPSRAWLHSCEITYTCVARHERDVDLSCILIGAAIALARDMGYDWVFMGRRAYFASEEPFYKRLGFTDKVDSRLSYLSDGEQVRKRG</sequence>